<accession>A0A4U5P928</accession>
<dbReference type="PANTHER" id="PTHR11003">
    <property type="entry name" value="POTASSIUM CHANNEL, SUBFAMILY K"/>
    <property type="match status" value="1"/>
</dbReference>
<feature type="transmembrane region" description="Helical" evidence="10">
    <location>
        <begin position="404"/>
        <end position="423"/>
    </location>
</feature>
<dbReference type="InterPro" id="IPR003280">
    <property type="entry name" value="2pore_dom_K_chnl"/>
</dbReference>
<keyword evidence="5 8" id="KW-0406">Ion transport</keyword>
<dbReference type="Pfam" id="PF07885">
    <property type="entry name" value="Ion_trans_2"/>
    <property type="match status" value="2"/>
</dbReference>
<evidence type="ECO:0000256" key="4">
    <source>
        <dbReference type="ARBA" id="ARBA00022989"/>
    </source>
</evidence>
<dbReference type="Gene3D" id="1.10.287.70">
    <property type="match status" value="1"/>
</dbReference>
<keyword evidence="3 8" id="KW-0812">Transmembrane</keyword>
<dbReference type="GO" id="GO:0015271">
    <property type="term" value="F:outward rectifier potassium channel activity"/>
    <property type="evidence" value="ECO:0007669"/>
    <property type="project" value="TreeGrafter"/>
</dbReference>
<evidence type="ECO:0000313" key="12">
    <source>
        <dbReference type="EMBL" id="TKR92620.1"/>
    </source>
</evidence>
<keyword evidence="7 8" id="KW-0407">Ion channel</keyword>
<evidence type="ECO:0000256" key="2">
    <source>
        <dbReference type="ARBA" id="ARBA00022448"/>
    </source>
</evidence>
<organism evidence="12 13">
    <name type="scientific">Steinernema carpocapsae</name>
    <name type="common">Entomopathogenic nematode</name>
    <dbReference type="NCBI Taxonomy" id="34508"/>
    <lineage>
        <taxon>Eukaryota</taxon>
        <taxon>Metazoa</taxon>
        <taxon>Ecdysozoa</taxon>
        <taxon>Nematoda</taxon>
        <taxon>Chromadorea</taxon>
        <taxon>Rhabditida</taxon>
        <taxon>Tylenchina</taxon>
        <taxon>Panagrolaimomorpha</taxon>
        <taxon>Strongyloidoidea</taxon>
        <taxon>Steinernematidae</taxon>
        <taxon>Steinernema</taxon>
    </lineage>
</organism>
<evidence type="ECO:0000313" key="13">
    <source>
        <dbReference type="Proteomes" id="UP000298663"/>
    </source>
</evidence>
<keyword evidence="6 10" id="KW-0472">Membrane</keyword>
<reference evidence="12 13" key="1">
    <citation type="journal article" date="2015" name="Genome Biol.">
        <title>Comparative genomics of Steinernema reveals deeply conserved gene regulatory networks.</title>
        <authorList>
            <person name="Dillman A.R."/>
            <person name="Macchietto M."/>
            <person name="Porter C.F."/>
            <person name="Rogers A."/>
            <person name="Williams B."/>
            <person name="Antoshechkin I."/>
            <person name="Lee M.M."/>
            <person name="Goodwin Z."/>
            <person name="Lu X."/>
            <person name="Lewis E.E."/>
            <person name="Goodrich-Blair H."/>
            <person name="Stock S.P."/>
            <person name="Adams B.J."/>
            <person name="Sternberg P.W."/>
            <person name="Mortazavi A."/>
        </authorList>
    </citation>
    <scope>NUCLEOTIDE SEQUENCE [LARGE SCALE GENOMIC DNA]</scope>
    <source>
        <strain evidence="12 13">ALL</strain>
    </source>
</reference>
<evidence type="ECO:0000256" key="8">
    <source>
        <dbReference type="RuleBase" id="RU003857"/>
    </source>
</evidence>
<feature type="region of interest" description="Disordered" evidence="9">
    <location>
        <begin position="1"/>
        <end position="48"/>
    </location>
</feature>
<keyword evidence="2 8" id="KW-0813">Transport</keyword>
<evidence type="ECO:0000256" key="6">
    <source>
        <dbReference type="ARBA" id="ARBA00023136"/>
    </source>
</evidence>
<comment type="caution">
    <text evidence="12">The sequence shown here is derived from an EMBL/GenBank/DDBJ whole genome shotgun (WGS) entry which is preliminary data.</text>
</comment>
<feature type="region of interest" description="Disordered" evidence="9">
    <location>
        <begin position="88"/>
        <end position="123"/>
    </location>
</feature>
<feature type="transmembrane region" description="Helical" evidence="10">
    <location>
        <begin position="377"/>
        <end position="398"/>
    </location>
</feature>
<evidence type="ECO:0000256" key="10">
    <source>
        <dbReference type="SAM" id="Phobius"/>
    </source>
</evidence>
<feature type="transmembrane region" description="Helical" evidence="10">
    <location>
        <begin position="329"/>
        <end position="357"/>
    </location>
</feature>
<evidence type="ECO:0000256" key="3">
    <source>
        <dbReference type="ARBA" id="ARBA00022692"/>
    </source>
</evidence>
<dbReference type="SUPFAM" id="SSF81324">
    <property type="entry name" value="Voltage-gated potassium channels"/>
    <property type="match status" value="2"/>
</dbReference>
<name>A0A4U5P928_STECR</name>
<evidence type="ECO:0000256" key="9">
    <source>
        <dbReference type="SAM" id="MobiDB-lite"/>
    </source>
</evidence>
<feature type="domain" description="Potassium channel" evidence="11">
    <location>
        <begin position="274"/>
        <end position="351"/>
    </location>
</feature>
<keyword evidence="13" id="KW-1185">Reference proteome</keyword>
<feature type="compositionally biased region" description="Low complexity" evidence="9">
    <location>
        <begin position="22"/>
        <end position="37"/>
    </location>
</feature>
<evidence type="ECO:0000259" key="11">
    <source>
        <dbReference type="Pfam" id="PF07885"/>
    </source>
</evidence>
<evidence type="ECO:0000256" key="7">
    <source>
        <dbReference type="ARBA" id="ARBA00023303"/>
    </source>
</evidence>
<evidence type="ECO:0000256" key="1">
    <source>
        <dbReference type="ARBA" id="ARBA00004141"/>
    </source>
</evidence>
<dbReference type="PRINTS" id="PR01333">
    <property type="entry name" value="2POREKCHANEL"/>
</dbReference>
<dbReference type="GO" id="GO:0005886">
    <property type="term" value="C:plasma membrane"/>
    <property type="evidence" value="ECO:0007669"/>
    <property type="project" value="TreeGrafter"/>
</dbReference>
<keyword evidence="4 10" id="KW-1133">Transmembrane helix</keyword>
<dbReference type="GO" id="GO:0022841">
    <property type="term" value="F:potassium ion leak channel activity"/>
    <property type="evidence" value="ECO:0007669"/>
    <property type="project" value="TreeGrafter"/>
</dbReference>
<evidence type="ECO:0000256" key="5">
    <source>
        <dbReference type="ARBA" id="ARBA00023065"/>
    </source>
</evidence>
<reference evidence="12 13" key="2">
    <citation type="journal article" date="2019" name="G3 (Bethesda)">
        <title>Hybrid Assembly of the Genome of the Entomopathogenic Nematode Steinernema carpocapsae Identifies the X-Chromosome.</title>
        <authorList>
            <person name="Serra L."/>
            <person name="Macchietto M."/>
            <person name="Macias-Munoz A."/>
            <person name="McGill C.J."/>
            <person name="Rodriguez I.M."/>
            <person name="Rodriguez B."/>
            <person name="Murad R."/>
            <person name="Mortazavi A."/>
        </authorList>
    </citation>
    <scope>NUCLEOTIDE SEQUENCE [LARGE SCALE GENOMIC DNA]</scope>
    <source>
        <strain evidence="12 13">ALL</strain>
    </source>
</reference>
<feature type="transmembrane region" description="Helical" evidence="10">
    <location>
        <begin position="435"/>
        <end position="458"/>
    </location>
</feature>
<comment type="subcellular location">
    <subcellularLocation>
        <location evidence="1">Membrane</location>
        <topology evidence="1">Multi-pass membrane protein</topology>
    </subcellularLocation>
</comment>
<feature type="transmembrane region" description="Helical" evidence="10">
    <location>
        <begin position="265"/>
        <end position="286"/>
    </location>
</feature>
<feature type="compositionally biased region" description="Polar residues" evidence="9">
    <location>
        <begin position="111"/>
        <end position="122"/>
    </location>
</feature>
<dbReference type="InterPro" id="IPR013099">
    <property type="entry name" value="K_chnl_dom"/>
</dbReference>
<proteinExistence type="inferred from homology"/>
<gene>
    <name evidence="12" type="ORF">L596_007241</name>
</gene>
<sequence>MRPVTSSERPLVPTTASEGIDSPGPNGSFSNSPSAPAYGNQLISPSGNLSSAVAIDSTIAAEEMNSSSGRKSEVEVPVTLLTELHGEVPSVSCESKSKPTADDVENGAGPSMSSGCPQSPVCSKSLDEERELCSSGAPTGDTGLTLTSRGDLSDCESDGGLKMRPLNGLYLPPEAPSKDSHPHRFNVVPVMEYHNMAYGDTMSSTSSPYMKGYKRVAWKKNRKTPLEHFSHYYKYYSPYAIWKEKFLRDHGCDEKDLFKEVLVTAVPHLLINLFLIIYVVSGALLFQRIDENIAKEPFYESILFTFTTICTIGYGKIVPTTPLSQLMCILYILTGVPVLYMSLANLGQFLAEGYWIVLTSITKHKELISDDERRLPIYVVVFLLLSHSLIGGVIFHYWIDEMPFIPAIYFSFVSITTIGYGDLTPSPNSAFQASVIIIYLAWGIVIMSTFIGALSNYLRRIHYIGREFNGTQHVEVWFGGSRMSIKELLQLVANQFEVSPRQLQLVLRDLDAIVSVANDPKSNPTLEHLHLGCVKSFESLSGHYKTVCKSEVTKAHETHVYIRSSSFGELDDQSNVIQALGMVYHHLSTQTNKGGRRGSAQLNKLFKEHQQLGSHKLSQSIG</sequence>
<dbReference type="PANTHER" id="PTHR11003:SF341">
    <property type="entry name" value="POTASSIUM CHANNEL DOMAIN-CONTAINING PROTEIN"/>
    <property type="match status" value="1"/>
</dbReference>
<dbReference type="EMBL" id="AZBU02000002">
    <property type="protein sequence ID" value="TKR92620.1"/>
    <property type="molecule type" value="Genomic_DNA"/>
</dbReference>
<feature type="domain" description="Potassium channel" evidence="11">
    <location>
        <begin position="384"/>
        <end position="459"/>
    </location>
</feature>
<dbReference type="OrthoDB" id="297496at2759"/>
<protein>
    <recommendedName>
        <fullName evidence="11">Potassium channel domain-containing protein</fullName>
    </recommendedName>
</protein>
<dbReference type="AlphaFoldDB" id="A0A4U5P928"/>
<comment type="similarity">
    <text evidence="8">Belongs to the two pore domain potassium channel (TC 1.A.1.8) family.</text>
</comment>
<dbReference type="Proteomes" id="UP000298663">
    <property type="component" value="Unassembled WGS sequence"/>
</dbReference>
<dbReference type="GO" id="GO:0030322">
    <property type="term" value="P:stabilization of membrane potential"/>
    <property type="evidence" value="ECO:0007669"/>
    <property type="project" value="TreeGrafter"/>
</dbReference>